<proteinExistence type="predicted"/>
<name>A0A087M3I8_9HYPH</name>
<dbReference type="Proteomes" id="UP000028981">
    <property type="component" value="Unassembled WGS sequence"/>
</dbReference>
<dbReference type="STRING" id="46914.JP75_07760"/>
<evidence type="ECO:0000313" key="2">
    <source>
        <dbReference type="Proteomes" id="UP000028981"/>
    </source>
</evidence>
<dbReference type="AlphaFoldDB" id="A0A087M3I8"/>
<reference evidence="1 2" key="1">
    <citation type="submission" date="2014-08" db="EMBL/GenBank/DDBJ databases">
        <authorList>
            <person name="Hassan Y.I."/>
            <person name="Lepp D."/>
            <person name="Zhou T."/>
        </authorList>
    </citation>
    <scope>NUCLEOTIDE SEQUENCE [LARGE SCALE GENOMIC DNA]</scope>
    <source>
        <strain evidence="1 2">IFO13584</strain>
    </source>
</reference>
<accession>A0A087M3I8</accession>
<sequence>MGEGPDANGHWFGDAPDDAPAARAFWWRVKFRELISAAQPSLEGEVGEMVKLLARRNGEEFDGEIHLSSFEGVRIAALLTSLSADNARLREELDAQIAGNRLTAKQSTETLIRANTATAALQEGAQ</sequence>
<keyword evidence="2" id="KW-1185">Reference proteome</keyword>
<organism evidence="1 2">
    <name type="scientific">Devosia riboflavina</name>
    <dbReference type="NCBI Taxonomy" id="46914"/>
    <lineage>
        <taxon>Bacteria</taxon>
        <taxon>Pseudomonadati</taxon>
        <taxon>Pseudomonadota</taxon>
        <taxon>Alphaproteobacteria</taxon>
        <taxon>Hyphomicrobiales</taxon>
        <taxon>Devosiaceae</taxon>
        <taxon>Devosia</taxon>
    </lineage>
</organism>
<comment type="caution">
    <text evidence="1">The sequence shown here is derived from an EMBL/GenBank/DDBJ whole genome shotgun (WGS) entry which is preliminary data.</text>
</comment>
<evidence type="ECO:0000313" key="1">
    <source>
        <dbReference type="EMBL" id="KFL31441.1"/>
    </source>
</evidence>
<dbReference type="EMBL" id="JQGC01000006">
    <property type="protein sequence ID" value="KFL31441.1"/>
    <property type="molecule type" value="Genomic_DNA"/>
</dbReference>
<protein>
    <submittedName>
        <fullName evidence="1">Uncharacterized protein</fullName>
    </submittedName>
</protein>
<gene>
    <name evidence="1" type="ORF">JP75_07760</name>
</gene>